<dbReference type="InterPro" id="IPR038379">
    <property type="entry name" value="SecE_sf"/>
</dbReference>
<dbReference type="InterPro" id="IPR001901">
    <property type="entry name" value="Translocase_SecE/Sec61-g"/>
</dbReference>
<accession>A0ABV9QK07</accession>
<dbReference type="PANTHER" id="PTHR33910">
    <property type="entry name" value="PROTEIN TRANSLOCASE SUBUNIT SECE"/>
    <property type="match status" value="1"/>
</dbReference>
<reference evidence="11" key="1">
    <citation type="journal article" date="2019" name="Int. J. Syst. Evol. Microbiol.">
        <title>The Global Catalogue of Microorganisms (GCM) 10K type strain sequencing project: providing services to taxonomists for standard genome sequencing and annotation.</title>
        <authorList>
            <consortium name="The Broad Institute Genomics Platform"/>
            <consortium name="The Broad Institute Genome Sequencing Center for Infectious Disease"/>
            <person name="Wu L."/>
            <person name="Ma J."/>
        </authorList>
    </citation>
    <scope>NUCLEOTIDE SEQUENCE [LARGE SCALE GENOMIC DNA]</scope>
    <source>
        <strain evidence="11">CCUG 46385</strain>
    </source>
</reference>
<evidence type="ECO:0000256" key="6">
    <source>
        <dbReference type="ARBA" id="ARBA00022989"/>
    </source>
</evidence>
<sequence length="70" mass="7757">MPTSTETNSKAKKSYLAEVKTELKKVHWPSREELSEHTLTVILMVVATAVFIFAVDTVVGKVVEKLIGIN</sequence>
<dbReference type="PANTHER" id="PTHR33910:SF1">
    <property type="entry name" value="PROTEIN TRANSLOCASE SUBUNIT SECE"/>
    <property type="match status" value="1"/>
</dbReference>
<keyword evidence="6 9" id="KW-1133">Transmembrane helix</keyword>
<organism evidence="10 11">
    <name type="scientific">Filifactor villosus</name>
    <dbReference type="NCBI Taxonomy" id="29374"/>
    <lineage>
        <taxon>Bacteria</taxon>
        <taxon>Bacillati</taxon>
        <taxon>Bacillota</taxon>
        <taxon>Clostridia</taxon>
        <taxon>Peptostreptococcales</taxon>
        <taxon>Filifactoraceae</taxon>
        <taxon>Filifactor</taxon>
    </lineage>
</organism>
<evidence type="ECO:0000256" key="9">
    <source>
        <dbReference type="HAMAP-Rule" id="MF_00422"/>
    </source>
</evidence>
<proteinExistence type="inferred from homology"/>
<keyword evidence="3 9" id="KW-1003">Cell membrane</keyword>
<comment type="subcellular location">
    <subcellularLocation>
        <location evidence="9">Cell membrane</location>
        <topology evidence="9">Single-pass membrane protein</topology>
    </subcellularLocation>
    <subcellularLocation>
        <location evidence="1">Membrane</location>
    </subcellularLocation>
</comment>
<gene>
    <name evidence="9 10" type="primary">secE</name>
    <name evidence="10" type="ORF">ACFO4R_03255</name>
</gene>
<comment type="subunit">
    <text evidence="9">Component of the Sec protein translocase complex. Heterotrimer consisting of SecY, SecE and SecG subunits. The heterotrimers can form oligomers, although 1 heterotrimer is thought to be able to translocate proteins. Interacts with the ribosome. Interacts with SecDF, and other proteins may be involved. Interacts with SecA.</text>
</comment>
<name>A0ABV9QK07_9FIRM</name>
<comment type="similarity">
    <text evidence="9">Belongs to the SecE/SEC61-gamma family.</text>
</comment>
<evidence type="ECO:0000313" key="11">
    <source>
        <dbReference type="Proteomes" id="UP001595916"/>
    </source>
</evidence>
<dbReference type="InterPro" id="IPR005807">
    <property type="entry name" value="SecE_bac"/>
</dbReference>
<evidence type="ECO:0000256" key="3">
    <source>
        <dbReference type="ARBA" id="ARBA00022475"/>
    </source>
</evidence>
<keyword evidence="4 9" id="KW-0812">Transmembrane</keyword>
<evidence type="ECO:0000256" key="8">
    <source>
        <dbReference type="ARBA" id="ARBA00023136"/>
    </source>
</evidence>
<evidence type="ECO:0000256" key="7">
    <source>
        <dbReference type="ARBA" id="ARBA00023010"/>
    </source>
</evidence>
<dbReference type="NCBIfam" id="TIGR00964">
    <property type="entry name" value="secE_bact"/>
    <property type="match status" value="1"/>
</dbReference>
<comment type="function">
    <text evidence="9">Essential subunit of the Sec protein translocation channel SecYEG. Clamps together the 2 halves of SecY. May contact the channel plug during translocation.</text>
</comment>
<evidence type="ECO:0000256" key="5">
    <source>
        <dbReference type="ARBA" id="ARBA00022927"/>
    </source>
</evidence>
<dbReference type="RefSeq" id="WP_379787577.1">
    <property type="nucleotide sequence ID" value="NZ_JBHSHL010000013.1"/>
</dbReference>
<feature type="transmembrane region" description="Helical" evidence="9">
    <location>
        <begin position="38"/>
        <end position="59"/>
    </location>
</feature>
<keyword evidence="11" id="KW-1185">Reference proteome</keyword>
<keyword evidence="8 9" id="KW-0472">Membrane</keyword>
<evidence type="ECO:0000313" key="10">
    <source>
        <dbReference type="EMBL" id="MFC4804090.1"/>
    </source>
</evidence>
<dbReference type="Pfam" id="PF00584">
    <property type="entry name" value="SecE"/>
    <property type="match status" value="1"/>
</dbReference>
<dbReference type="HAMAP" id="MF_00422">
    <property type="entry name" value="SecE"/>
    <property type="match status" value="1"/>
</dbReference>
<evidence type="ECO:0000256" key="1">
    <source>
        <dbReference type="ARBA" id="ARBA00004370"/>
    </source>
</evidence>
<protein>
    <recommendedName>
        <fullName evidence="9">Protein translocase subunit SecE</fullName>
    </recommendedName>
</protein>
<keyword evidence="7 9" id="KW-0811">Translocation</keyword>
<dbReference type="PROSITE" id="PS01067">
    <property type="entry name" value="SECE_SEC61G"/>
    <property type="match status" value="1"/>
</dbReference>
<dbReference type="Gene3D" id="1.20.5.1030">
    <property type="entry name" value="Preprotein translocase secy subunit"/>
    <property type="match status" value="1"/>
</dbReference>
<evidence type="ECO:0000256" key="4">
    <source>
        <dbReference type="ARBA" id="ARBA00022692"/>
    </source>
</evidence>
<dbReference type="Proteomes" id="UP001595916">
    <property type="component" value="Unassembled WGS sequence"/>
</dbReference>
<keyword evidence="2 9" id="KW-0813">Transport</keyword>
<comment type="caution">
    <text evidence="10">The sequence shown here is derived from an EMBL/GenBank/DDBJ whole genome shotgun (WGS) entry which is preliminary data.</text>
</comment>
<dbReference type="EMBL" id="JBHSHL010000013">
    <property type="protein sequence ID" value="MFC4804090.1"/>
    <property type="molecule type" value="Genomic_DNA"/>
</dbReference>
<evidence type="ECO:0000256" key="2">
    <source>
        <dbReference type="ARBA" id="ARBA00022448"/>
    </source>
</evidence>
<keyword evidence="5 9" id="KW-0653">Protein transport</keyword>